<sequence>MSQLFINFLLPHFGTNNRYIWEFNFCDFDVERDLHNSNSINLLRRQGIDFERNVFHGVNSFYFGEMLLRSGLLFNESVVWVTFHSCYDFGYLVKILTRRNLPHRLEDFLNVLKFYFGNKIYDIKHMIRYCNGLYGGLEQVASTLKLSRAIGKCHQAGSDSLLTRQTFQRMVQLYFPTMNEIKKHAGILFGLEISV</sequence>
<evidence type="ECO:0000313" key="2">
    <source>
        <dbReference type="RefSeq" id="XP_004491298.1"/>
    </source>
</evidence>
<dbReference type="GO" id="GO:0003676">
    <property type="term" value="F:nucleic acid binding"/>
    <property type="evidence" value="ECO:0007669"/>
    <property type="project" value="InterPro"/>
</dbReference>
<dbReference type="Gene3D" id="3.30.420.10">
    <property type="entry name" value="Ribonuclease H-like superfamily/Ribonuclease H"/>
    <property type="match status" value="1"/>
</dbReference>
<dbReference type="GO" id="GO:0004535">
    <property type="term" value="F:poly(A)-specific ribonuclease activity"/>
    <property type="evidence" value="ECO:0007669"/>
    <property type="project" value="InterPro"/>
</dbReference>
<gene>
    <name evidence="2" type="primary">LOC101496386</name>
</gene>
<reference evidence="2" key="2">
    <citation type="submission" date="2025-08" db="UniProtKB">
        <authorList>
            <consortium name="RefSeq"/>
        </authorList>
    </citation>
    <scope>IDENTIFICATION</scope>
    <source>
        <tissue evidence="2">Etiolated seedlings</tissue>
    </source>
</reference>
<dbReference type="InterPro" id="IPR036397">
    <property type="entry name" value="RNaseH_sf"/>
</dbReference>
<dbReference type="SUPFAM" id="SSF53098">
    <property type="entry name" value="Ribonuclease H-like"/>
    <property type="match status" value="1"/>
</dbReference>
<organism evidence="1 2">
    <name type="scientific">Cicer arietinum</name>
    <name type="common">Chickpea</name>
    <name type="synonym">Garbanzo</name>
    <dbReference type="NCBI Taxonomy" id="3827"/>
    <lineage>
        <taxon>Eukaryota</taxon>
        <taxon>Viridiplantae</taxon>
        <taxon>Streptophyta</taxon>
        <taxon>Embryophyta</taxon>
        <taxon>Tracheophyta</taxon>
        <taxon>Spermatophyta</taxon>
        <taxon>Magnoliopsida</taxon>
        <taxon>eudicotyledons</taxon>
        <taxon>Gunneridae</taxon>
        <taxon>Pentapetalae</taxon>
        <taxon>rosids</taxon>
        <taxon>fabids</taxon>
        <taxon>Fabales</taxon>
        <taxon>Fabaceae</taxon>
        <taxon>Papilionoideae</taxon>
        <taxon>50 kb inversion clade</taxon>
        <taxon>NPAAA clade</taxon>
        <taxon>Hologalegina</taxon>
        <taxon>IRL clade</taxon>
        <taxon>Cicereae</taxon>
        <taxon>Cicer</taxon>
    </lineage>
</organism>
<dbReference type="GeneID" id="101496386"/>
<evidence type="ECO:0000313" key="1">
    <source>
        <dbReference type="Proteomes" id="UP000087171"/>
    </source>
</evidence>
<name>A0A1S2XLV2_CICAR</name>
<dbReference type="PaxDb" id="3827-XP_004491298.1"/>
<proteinExistence type="predicted"/>
<accession>A0A1S2XLV2</accession>
<dbReference type="PANTHER" id="PTHR10797">
    <property type="entry name" value="CCR4-NOT TRANSCRIPTION COMPLEX SUBUNIT"/>
    <property type="match status" value="1"/>
</dbReference>
<dbReference type="InterPro" id="IPR039637">
    <property type="entry name" value="CNOT7/CNOT8/Pop2"/>
</dbReference>
<dbReference type="Proteomes" id="UP000087171">
    <property type="component" value="Chromosome Ca2"/>
</dbReference>
<dbReference type="GO" id="GO:0030014">
    <property type="term" value="C:CCR4-NOT complex"/>
    <property type="evidence" value="ECO:0007669"/>
    <property type="project" value="InterPro"/>
</dbReference>
<keyword evidence="1" id="KW-1185">Reference proteome</keyword>
<dbReference type="RefSeq" id="XP_004491298.1">
    <property type="nucleotide sequence ID" value="XM_004491241.1"/>
</dbReference>
<reference evidence="1" key="1">
    <citation type="journal article" date="2013" name="Nat. Biotechnol.">
        <title>Draft genome sequence of chickpea (Cicer arietinum) provides a resource for trait improvement.</title>
        <authorList>
            <person name="Varshney R.K."/>
            <person name="Song C."/>
            <person name="Saxena R.K."/>
            <person name="Azam S."/>
            <person name="Yu S."/>
            <person name="Sharpe A.G."/>
            <person name="Cannon S."/>
            <person name="Baek J."/>
            <person name="Rosen B.D."/>
            <person name="Tar'an B."/>
            <person name="Millan T."/>
            <person name="Zhang X."/>
            <person name="Ramsay L.D."/>
            <person name="Iwata A."/>
            <person name="Wang Y."/>
            <person name="Nelson W."/>
            <person name="Farmer A.D."/>
            <person name="Gaur P.M."/>
            <person name="Soderlund C."/>
            <person name="Penmetsa R.V."/>
            <person name="Xu C."/>
            <person name="Bharti A.K."/>
            <person name="He W."/>
            <person name="Winter P."/>
            <person name="Zhao S."/>
            <person name="Hane J.K."/>
            <person name="Carrasquilla-Garcia N."/>
            <person name="Condie J.A."/>
            <person name="Upadhyaya H.D."/>
            <person name="Luo M.C."/>
            <person name="Thudi M."/>
            <person name="Gowda C.L."/>
            <person name="Singh N.P."/>
            <person name="Lichtenzveig J."/>
            <person name="Gali K.K."/>
            <person name="Rubio J."/>
            <person name="Nadarajan N."/>
            <person name="Dolezel J."/>
            <person name="Bansal K.C."/>
            <person name="Xu X."/>
            <person name="Edwards D."/>
            <person name="Zhang G."/>
            <person name="Kahl G."/>
            <person name="Gil J."/>
            <person name="Singh K.B."/>
            <person name="Datta S.K."/>
            <person name="Jackson S.A."/>
            <person name="Wang J."/>
            <person name="Cook D.R."/>
        </authorList>
    </citation>
    <scope>NUCLEOTIDE SEQUENCE [LARGE SCALE GENOMIC DNA]</scope>
    <source>
        <strain evidence="1">cv. CDC Frontier</strain>
    </source>
</reference>
<dbReference type="AlphaFoldDB" id="A0A1S2XLV2"/>
<dbReference type="OrthoDB" id="1164111at2759"/>
<dbReference type="STRING" id="3827.A0A1S2XLV2"/>
<dbReference type="KEGG" id="cam:101496386"/>
<dbReference type="eggNOG" id="KOG0304">
    <property type="taxonomic scope" value="Eukaryota"/>
</dbReference>
<protein>
    <submittedName>
        <fullName evidence="2">Probable CCR4-associated factor 1 homolog 11</fullName>
    </submittedName>
</protein>
<dbReference type="InterPro" id="IPR012337">
    <property type="entry name" value="RNaseH-like_sf"/>
</dbReference>